<evidence type="ECO:0008006" key="4">
    <source>
        <dbReference type="Google" id="ProtNLM"/>
    </source>
</evidence>
<sequence>MAFIQAYWPIFLVALIIGILVGYLVFRPRQRVRLSDKTPVRPHMTMAAMASREGRQFTDSGAAAASDVVGDILGVRVHEELPGASGPPDDLRQLKGVGPKFAELLNQRGIIRFDQIAKLSPSQVEVLDESMGPFRGRFARDRIVEQAQFLAGGDIDGYEAKFGSL</sequence>
<dbReference type="Gene3D" id="1.10.150.20">
    <property type="entry name" value="5' to 3' exonuclease, C-terminal subdomain"/>
    <property type="match status" value="1"/>
</dbReference>
<dbReference type="Proteomes" id="UP001139410">
    <property type="component" value="Unassembled WGS sequence"/>
</dbReference>
<evidence type="ECO:0000313" key="3">
    <source>
        <dbReference type="Proteomes" id="UP001139410"/>
    </source>
</evidence>
<keyword evidence="1" id="KW-1133">Transmembrane helix</keyword>
<organism evidence="2 3">
    <name type="scientific">Sphingomonas cremea</name>
    <dbReference type="NCBI Taxonomy" id="2904799"/>
    <lineage>
        <taxon>Bacteria</taxon>
        <taxon>Pseudomonadati</taxon>
        <taxon>Pseudomonadota</taxon>
        <taxon>Alphaproteobacteria</taxon>
        <taxon>Sphingomonadales</taxon>
        <taxon>Sphingomonadaceae</taxon>
        <taxon>Sphingomonas</taxon>
    </lineage>
</organism>
<proteinExistence type="predicted"/>
<dbReference type="EMBL" id="JAKFGM010000002">
    <property type="protein sequence ID" value="MCF2514684.1"/>
    <property type="molecule type" value="Genomic_DNA"/>
</dbReference>
<feature type="transmembrane region" description="Helical" evidence="1">
    <location>
        <begin position="6"/>
        <end position="26"/>
    </location>
</feature>
<comment type="caution">
    <text evidence="2">The sequence shown here is derived from an EMBL/GenBank/DDBJ whole genome shotgun (WGS) entry which is preliminary data.</text>
</comment>
<evidence type="ECO:0000256" key="1">
    <source>
        <dbReference type="SAM" id="Phobius"/>
    </source>
</evidence>
<name>A0A9X1QNQ0_9SPHN</name>
<dbReference type="AlphaFoldDB" id="A0A9X1QNQ0"/>
<evidence type="ECO:0000313" key="2">
    <source>
        <dbReference type="EMBL" id="MCF2514684.1"/>
    </source>
</evidence>
<protein>
    <recommendedName>
        <fullName evidence="4">Helix-hairpin-helix domain-containing protein</fullName>
    </recommendedName>
</protein>
<keyword evidence="1" id="KW-0812">Transmembrane</keyword>
<gene>
    <name evidence="2" type="ORF">LVY65_06350</name>
</gene>
<dbReference type="RefSeq" id="WP_235067191.1">
    <property type="nucleotide sequence ID" value="NZ_JAKFGM010000002.1"/>
</dbReference>
<reference evidence="2" key="1">
    <citation type="submission" date="2022-01" db="EMBL/GenBank/DDBJ databases">
        <authorList>
            <person name="Jo J.-H."/>
            <person name="Im W.-T."/>
        </authorList>
    </citation>
    <scope>NUCLEOTIDE SEQUENCE</scope>
    <source>
        <strain evidence="2">G124</strain>
    </source>
</reference>
<accession>A0A9X1QNQ0</accession>
<keyword evidence="3" id="KW-1185">Reference proteome</keyword>
<keyword evidence="1" id="KW-0472">Membrane</keyword>